<reference evidence="1 2" key="1">
    <citation type="submission" date="2019-06" db="EMBL/GenBank/DDBJ databases">
        <title>Whole genome sequence for Cellvibrionaceae sp. R142.</title>
        <authorList>
            <person name="Wang G."/>
        </authorList>
    </citation>
    <scope>NUCLEOTIDE SEQUENCE [LARGE SCALE GENOMIC DNA]</scope>
    <source>
        <strain evidence="1 2">R142</strain>
    </source>
</reference>
<dbReference type="Proteomes" id="UP000319732">
    <property type="component" value="Unassembled WGS sequence"/>
</dbReference>
<evidence type="ECO:0000313" key="1">
    <source>
        <dbReference type="EMBL" id="TQV85194.1"/>
    </source>
</evidence>
<keyword evidence="2" id="KW-1185">Reference proteome</keyword>
<dbReference type="OrthoDB" id="4218778at2"/>
<comment type="caution">
    <text evidence="1">The sequence shown here is derived from an EMBL/GenBank/DDBJ whole genome shotgun (WGS) entry which is preliminary data.</text>
</comment>
<protein>
    <submittedName>
        <fullName evidence="1">Uncharacterized protein</fullName>
    </submittedName>
</protein>
<dbReference type="RefSeq" id="WP_142902741.1">
    <property type="nucleotide sequence ID" value="NZ_ML660088.1"/>
</dbReference>
<proteinExistence type="predicted"/>
<name>A0A545U6X6_9GAMM</name>
<organism evidence="1 2">
    <name type="scientific">Exilibacterium tricleocarpae</name>
    <dbReference type="NCBI Taxonomy" id="2591008"/>
    <lineage>
        <taxon>Bacteria</taxon>
        <taxon>Pseudomonadati</taxon>
        <taxon>Pseudomonadota</taxon>
        <taxon>Gammaproteobacteria</taxon>
        <taxon>Cellvibrionales</taxon>
        <taxon>Cellvibrionaceae</taxon>
        <taxon>Exilibacterium</taxon>
    </lineage>
</organism>
<accession>A0A545U6X6</accession>
<gene>
    <name evidence="1" type="ORF">FKG94_03115</name>
</gene>
<dbReference type="EMBL" id="VHSG01000004">
    <property type="protein sequence ID" value="TQV85194.1"/>
    <property type="molecule type" value="Genomic_DNA"/>
</dbReference>
<dbReference type="AlphaFoldDB" id="A0A545U6X6"/>
<sequence>MTHSARLSVSLTVEQTAALDFSAPKDSLSYAKAIQLLEGTGANQANKTYHDQRTLAASANEELDLSGALTDAFGSAIAFTKIKSVVMFAAESNGDVIEVGGAAANGFADWVGAAAHVVRLRPGGLFVLSAPDDAAYTVTAGTGDLLRITNTDAAGAASYDIILTGVV</sequence>
<evidence type="ECO:0000313" key="2">
    <source>
        <dbReference type="Proteomes" id="UP000319732"/>
    </source>
</evidence>